<dbReference type="Proteomes" id="UP000287352">
    <property type="component" value="Unassembled WGS sequence"/>
</dbReference>
<dbReference type="RefSeq" id="WP_126582327.1">
    <property type="nucleotide sequence ID" value="NZ_BIFR01000002.1"/>
</dbReference>
<comment type="caution">
    <text evidence="1">The sequence shown here is derived from an EMBL/GenBank/DDBJ whole genome shotgun (WGS) entry which is preliminary data.</text>
</comment>
<name>A0A402A6M9_9CHLR</name>
<dbReference type="OrthoDB" id="9800945at2"/>
<protein>
    <recommendedName>
        <fullName evidence="3">Ava_C0101 and related proteins</fullName>
    </recommendedName>
</protein>
<evidence type="ECO:0000313" key="2">
    <source>
        <dbReference type="Proteomes" id="UP000287352"/>
    </source>
</evidence>
<dbReference type="Pfam" id="PF19459">
    <property type="entry name" value="DUF5996"/>
    <property type="match status" value="1"/>
</dbReference>
<evidence type="ECO:0000313" key="1">
    <source>
        <dbReference type="EMBL" id="GCE14792.1"/>
    </source>
</evidence>
<sequence>MQQNNGQSQHQELWPALPFADWKETCETLHMWTQIVGKLRLTLCSPMNHWWQVPLYLTTRGLTTSLIPYEKGAFEVEFDFLQHLLRIQTSTGQSQTLPLSSRSVAAFYRDVMQALHTLGIDVRINTLPQEVKEPIRFEQDEVHKTYDPVFAHRFWRILIQTQNVLERYRSPFIGKSSPIHFFWGSFDLALTFFSGRRAPARENADPVTREAYSHEVISAGFWPGNASFPHPSFYSYTAPVPTGLATAKIQPAAAHYNTDLGEFLLSYDDVRQSASPEQMILEFFQSGYEAGAHLAKWDRKELEKVM</sequence>
<reference evidence="2" key="1">
    <citation type="submission" date="2018-12" db="EMBL/GenBank/DDBJ databases">
        <title>Tengunoibacter tsumagoiensis gen. nov., sp. nov., Dictyobacter kobayashii sp. nov., D. alpinus sp. nov., and D. joshuensis sp. nov. and description of Dictyobacteraceae fam. nov. within the order Ktedonobacterales isolated from Tengu-no-mugimeshi.</title>
        <authorList>
            <person name="Wang C.M."/>
            <person name="Zheng Y."/>
            <person name="Sakai Y."/>
            <person name="Toyoda A."/>
            <person name="Minakuchi Y."/>
            <person name="Abe K."/>
            <person name="Yokota A."/>
            <person name="Yabe S."/>
        </authorList>
    </citation>
    <scope>NUCLEOTIDE SEQUENCE [LARGE SCALE GENOMIC DNA]</scope>
    <source>
        <strain evidence="2">Uno3</strain>
    </source>
</reference>
<gene>
    <name evidence="1" type="ORF">KTT_46510</name>
</gene>
<evidence type="ECO:0008006" key="3">
    <source>
        <dbReference type="Google" id="ProtNLM"/>
    </source>
</evidence>
<accession>A0A402A6M9</accession>
<dbReference type="AlphaFoldDB" id="A0A402A6M9"/>
<keyword evidence="2" id="KW-1185">Reference proteome</keyword>
<organism evidence="1 2">
    <name type="scientific">Tengunoibacter tsumagoiensis</name>
    <dbReference type="NCBI Taxonomy" id="2014871"/>
    <lineage>
        <taxon>Bacteria</taxon>
        <taxon>Bacillati</taxon>
        <taxon>Chloroflexota</taxon>
        <taxon>Ktedonobacteria</taxon>
        <taxon>Ktedonobacterales</taxon>
        <taxon>Dictyobacteraceae</taxon>
        <taxon>Tengunoibacter</taxon>
    </lineage>
</organism>
<dbReference type="InterPro" id="IPR046038">
    <property type="entry name" value="DUF5996"/>
</dbReference>
<proteinExistence type="predicted"/>
<dbReference type="EMBL" id="BIFR01000002">
    <property type="protein sequence ID" value="GCE14792.1"/>
    <property type="molecule type" value="Genomic_DNA"/>
</dbReference>